<dbReference type="PANTHER" id="PTHR48057">
    <property type="entry name" value="LEUCINE-RICH REPEAT SERINE/THREONINE-PROTEIN KINASE 1"/>
    <property type="match status" value="1"/>
</dbReference>
<evidence type="ECO:0000313" key="6">
    <source>
        <dbReference type="Proteomes" id="UP000676336"/>
    </source>
</evidence>
<organism evidence="5 6">
    <name type="scientific">Rotaria magnacalcarata</name>
    <dbReference type="NCBI Taxonomy" id="392030"/>
    <lineage>
        <taxon>Eukaryota</taxon>
        <taxon>Metazoa</taxon>
        <taxon>Spiralia</taxon>
        <taxon>Gnathifera</taxon>
        <taxon>Rotifera</taxon>
        <taxon>Eurotatoria</taxon>
        <taxon>Bdelloidea</taxon>
        <taxon>Philodinida</taxon>
        <taxon>Philodinidae</taxon>
        <taxon>Rotaria</taxon>
    </lineage>
</organism>
<dbReference type="EMBL" id="CAJOBI010000620">
    <property type="protein sequence ID" value="CAF3835307.1"/>
    <property type="molecule type" value="Genomic_DNA"/>
</dbReference>
<dbReference type="InterPro" id="IPR011993">
    <property type="entry name" value="PH-like_dom_sf"/>
</dbReference>
<dbReference type="Proteomes" id="UP000676336">
    <property type="component" value="Unassembled WGS sequence"/>
</dbReference>
<protein>
    <recommendedName>
        <fullName evidence="4">PH domain-containing protein</fullName>
    </recommendedName>
</protein>
<reference evidence="5" key="1">
    <citation type="submission" date="2021-02" db="EMBL/GenBank/DDBJ databases">
        <authorList>
            <person name="Nowell W R."/>
        </authorList>
    </citation>
    <scope>NUCLEOTIDE SEQUENCE</scope>
</reference>
<dbReference type="Pfam" id="PF13855">
    <property type="entry name" value="LRR_8"/>
    <property type="match status" value="2"/>
</dbReference>
<comment type="caution">
    <text evidence="5">The sequence shown here is derived from an EMBL/GenBank/DDBJ whole genome shotgun (WGS) entry which is preliminary data.</text>
</comment>
<dbReference type="Pfam" id="PF13516">
    <property type="entry name" value="LRR_6"/>
    <property type="match status" value="1"/>
</dbReference>
<dbReference type="AlphaFoldDB" id="A0A8S2K4Q1"/>
<dbReference type="PROSITE" id="PS50003">
    <property type="entry name" value="PH_DOMAIN"/>
    <property type="match status" value="1"/>
</dbReference>
<dbReference type="CDD" id="cd17213">
    <property type="entry name" value="RA_PHLPP"/>
    <property type="match status" value="1"/>
</dbReference>
<keyword evidence="3" id="KW-0677">Repeat</keyword>
<evidence type="ECO:0000256" key="1">
    <source>
        <dbReference type="ARBA" id="ARBA00022614"/>
    </source>
</evidence>
<dbReference type="InterPro" id="IPR052595">
    <property type="entry name" value="LRRC69/RLP"/>
</dbReference>
<evidence type="ECO:0000259" key="4">
    <source>
        <dbReference type="PROSITE" id="PS50003"/>
    </source>
</evidence>
<keyword evidence="1" id="KW-0433">Leucine-rich repeat</keyword>
<dbReference type="Gene3D" id="3.80.10.10">
    <property type="entry name" value="Ribonuclease Inhibitor"/>
    <property type="match status" value="2"/>
</dbReference>
<evidence type="ECO:0000256" key="2">
    <source>
        <dbReference type="ARBA" id="ARBA00022723"/>
    </source>
</evidence>
<dbReference type="InterPro" id="IPR003591">
    <property type="entry name" value="Leu-rich_rpt_typical-subtyp"/>
</dbReference>
<name>A0A8S2K4Q1_9BILA</name>
<dbReference type="SMART" id="SM00233">
    <property type="entry name" value="PH"/>
    <property type="match status" value="1"/>
</dbReference>
<dbReference type="InterPro" id="IPR055071">
    <property type="entry name" value="RA_PHLPP-like"/>
</dbReference>
<dbReference type="SMART" id="SM00369">
    <property type="entry name" value="LRR_TYP"/>
    <property type="match status" value="8"/>
</dbReference>
<dbReference type="SMART" id="SM00364">
    <property type="entry name" value="LRR_BAC"/>
    <property type="match status" value="6"/>
</dbReference>
<accession>A0A8S2K4Q1</accession>
<dbReference type="GO" id="GO:0046872">
    <property type="term" value="F:metal ion binding"/>
    <property type="evidence" value="ECO:0007669"/>
    <property type="project" value="UniProtKB-KW"/>
</dbReference>
<dbReference type="Gene3D" id="2.30.29.30">
    <property type="entry name" value="Pleckstrin-homology domain (PH domain)/Phosphotyrosine-binding domain (PTB)"/>
    <property type="match status" value="1"/>
</dbReference>
<dbReference type="PANTHER" id="PTHR48057:SF7">
    <property type="entry name" value="LEUCINE-RICH REPEAT SERINE_THREONINE-PROTEIN KINASE 1"/>
    <property type="match status" value="1"/>
</dbReference>
<dbReference type="InterPro" id="IPR032675">
    <property type="entry name" value="LRR_dom_sf"/>
</dbReference>
<keyword evidence="2" id="KW-0479">Metal-binding</keyword>
<dbReference type="SMART" id="SM00365">
    <property type="entry name" value="LRR_SD22"/>
    <property type="match status" value="3"/>
</dbReference>
<gene>
    <name evidence="5" type="ORF">SMN809_LOCUS3114</name>
</gene>
<feature type="non-terminal residue" evidence="5">
    <location>
        <position position="714"/>
    </location>
</feature>
<dbReference type="PROSITE" id="PS51450">
    <property type="entry name" value="LRR"/>
    <property type="match status" value="3"/>
</dbReference>
<dbReference type="SUPFAM" id="SSF52058">
    <property type="entry name" value="L domain-like"/>
    <property type="match status" value="1"/>
</dbReference>
<proteinExistence type="predicted"/>
<dbReference type="Pfam" id="PF00169">
    <property type="entry name" value="PH"/>
    <property type="match status" value="1"/>
</dbReference>
<sequence>MTPPVGDNELTCLNSTFSSINPVNQTNANNIDEWLSLDSNNGFIRLYDPNDASTSYSRSKLVPCTMWTTVEQICSRLNNDLDPRTWYVQYHGDRIRHLRSDEAPLFIQHSYLLSIGFSNIQRLQQEGDKHDLGYLIRFLSDQLIIDPKIQPRSLSTIAWIRKGKLIRKWIKRKCVISTSRLTVYPDANTNPCVIELQRANVEEVHLKDKPFCIKLTIDDGRSGALFLALNNDEEYSRWLKRLRKTTNKLPDIADYSSTHLELIPKGLFINSKLSVLNLRHNNLLTRPTNEAVFTVDLRMNQIKFDDNDLLLLNQLINLTHIDVSHNSRINEIDLRSLHKLEQIRCSYNNATRLVLNGHALRQLNASHNRLKQIDLMAAPINLIQIDISWNEFQILPDWLNEDNSSIERLIADHNRINVLPNKLFTSNKRLQYIRLDHNRLLYLPDKISTSNVETLLLHCNQIENLPVCLLKNMHRLKILNLSSNQLVALPLPNDRTDLNRLQELYLSCNELDDDVFAIISRYERLKVLYLAYNKIEQIDDTSLSKLNSLTDLNLSGNNIQSLPQTALSSMENLQVLYLHSNKLCAIPDLRRLKSLKVLDLSFNAIDSASIDNLFPPSLTILDLSGNQEINIQRDSLKSLSQKSVSLINISGLSDASSDISLWSVGFAHSSGSRNRLAITTVNESSFNYSSNDALFAMFDGGLNNEVPMILKHKL</sequence>
<feature type="domain" description="PH" evidence="4">
    <location>
        <begin position="153"/>
        <end position="247"/>
    </location>
</feature>
<dbReference type="InterPro" id="IPR001849">
    <property type="entry name" value="PH_domain"/>
</dbReference>
<dbReference type="SUPFAM" id="SSF50729">
    <property type="entry name" value="PH domain-like"/>
    <property type="match status" value="1"/>
</dbReference>
<evidence type="ECO:0000313" key="5">
    <source>
        <dbReference type="EMBL" id="CAF3835307.1"/>
    </source>
</evidence>
<dbReference type="Pfam" id="PF23010">
    <property type="entry name" value="RA_3"/>
    <property type="match status" value="1"/>
</dbReference>
<evidence type="ECO:0000256" key="3">
    <source>
        <dbReference type="ARBA" id="ARBA00022737"/>
    </source>
</evidence>
<dbReference type="InterPro" id="IPR001611">
    <property type="entry name" value="Leu-rich_rpt"/>
</dbReference>